<evidence type="ECO:0000259" key="3">
    <source>
        <dbReference type="Pfam" id="PF05004"/>
    </source>
</evidence>
<dbReference type="AlphaFoldDB" id="A0A060T959"/>
<dbReference type="EMBL" id="HG937693">
    <property type="protein sequence ID" value="CDP35686.1"/>
    <property type="molecule type" value="Genomic_DNA"/>
</dbReference>
<feature type="compositionally biased region" description="Low complexity" evidence="2">
    <location>
        <begin position="21"/>
        <end position="46"/>
    </location>
</feature>
<protein>
    <submittedName>
        <fullName evidence="4">ARAD1C41118p</fullName>
    </submittedName>
</protein>
<feature type="domain" description="Interferon-related developmental regulator N-terminal" evidence="3">
    <location>
        <begin position="73"/>
        <end position="342"/>
    </location>
</feature>
<dbReference type="InterPro" id="IPR039777">
    <property type="entry name" value="IFRD"/>
</dbReference>
<gene>
    <name evidence="4" type="ORF">GNLVRS02_ARAD1C41118g</name>
</gene>
<dbReference type="Pfam" id="PF05004">
    <property type="entry name" value="IFRD"/>
    <property type="match status" value="1"/>
</dbReference>
<dbReference type="PANTHER" id="PTHR12354">
    <property type="entry name" value="INTERFERON-RELATED DEVELOPMENTAL REGULATOR"/>
    <property type="match status" value="1"/>
</dbReference>
<reference evidence="4" key="1">
    <citation type="submission" date="2014-02" db="EMBL/GenBank/DDBJ databases">
        <authorList>
            <person name="Genoscope - CEA"/>
        </authorList>
    </citation>
    <scope>NUCLEOTIDE SEQUENCE</scope>
    <source>
        <strain evidence="4">LS3</strain>
    </source>
</reference>
<evidence type="ECO:0000313" key="4">
    <source>
        <dbReference type="EMBL" id="CDP35686.1"/>
    </source>
</evidence>
<dbReference type="PANTHER" id="PTHR12354:SF1">
    <property type="entry name" value="INTERFERON-RELATED DEVELOPMENTAL REGULATOR 1"/>
    <property type="match status" value="1"/>
</dbReference>
<dbReference type="SUPFAM" id="SSF48371">
    <property type="entry name" value="ARM repeat"/>
    <property type="match status" value="1"/>
</dbReference>
<dbReference type="InterPro" id="IPR007701">
    <property type="entry name" value="Interferon-rel_develop_reg_N"/>
</dbReference>
<dbReference type="PhylomeDB" id="A0A060T959"/>
<evidence type="ECO:0000256" key="1">
    <source>
        <dbReference type="ARBA" id="ARBA00008828"/>
    </source>
</evidence>
<accession>A0A060T959</accession>
<organism evidence="4">
    <name type="scientific">Blastobotrys adeninivorans</name>
    <name type="common">Yeast</name>
    <name type="synonym">Arxula adeninivorans</name>
    <dbReference type="NCBI Taxonomy" id="409370"/>
    <lineage>
        <taxon>Eukaryota</taxon>
        <taxon>Fungi</taxon>
        <taxon>Dikarya</taxon>
        <taxon>Ascomycota</taxon>
        <taxon>Saccharomycotina</taxon>
        <taxon>Dipodascomycetes</taxon>
        <taxon>Dipodascales</taxon>
        <taxon>Trichomonascaceae</taxon>
        <taxon>Blastobotrys</taxon>
    </lineage>
</organism>
<dbReference type="Gene3D" id="1.25.10.10">
    <property type="entry name" value="Leucine-rich Repeat Variant"/>
    <property type="match status" value="1"/>
</dbReference>
<dbReference type="InterPro" id="IPR016024">
    <property type="entry name" value="ARM-type_fold"/>
</dbReference>
<sequence length="468" mass="52487">MSMSDLQRKIQQAGDRKNRSRPSSRSSSRPSSKPGSRSSSRVGSRAPSDDEDEYTQLNFLHHADALTDSLEDLTVDRGDDDEGFRTKDRFSESIQALEEDRRSSPLEVRERALLVILSVITAKYEPQLLTEHLCNVMLRVFKNAKSELESMLALQAICVMAASEDSEVAVEHVSALTTKILASIDNTSLEANTRAHMILGYAMLQFFTLYGSGAFKAEEIVEKLLEIAESDGDSAVASAAILGAGLLTTTVQKPNSIVEQMMPSLIEMLAQPSQEVKLAAGKVIGLYVQNYQYEEDMDEIPFVDYYDLTTKLQEIVTMSSKKVSKKDKREQRSLFRDVLKTVNSFSNHESRHNLTQEDLVITHLKLARSKSLAVDSWNKLLLVQMYRWLFGPGIHTMAANNPFVKDTINDASFDVSSEFNDSSDYVAVSAGADDSDTPRRKHEVNEIERTKFLRARRMEKQQAHSLEV</sequence>
<feature type="region of interest" description="Disordered" evidence="2">
    <location>
        <begin position="1"/>
        <end position="55"/>
    </location>
</feature>
<comment type="similarity">
    <text evidence="1">Belongs to the IFRD family.</text>
</comment>
<reference evidence="4" key="2">
    <citation type="submission" date="2014-06" db="EMBL/GenBank/DDBJ databases">
        <title>The complete genome of Blastobotrys (Arxula) adeninivorans LS3 - a yeast of biotechnological interest.</title>
        <authorList>
            <person name="Kunze G."/>
            <person name="Gaillardin C."/>
            <person name="Czernicka M."/>
            <person name="Durrens P."/>
            <person name="Martin T."/>
            <person name="Boer E."/>
            <person name="Gabaldon T."/>
            <person name="Cruz J."/>
            <person name="Talla E."/>
            <person name="Marck C."/>
            <person name="Goffeau A."/>
            <person name="Barbe V."/>
            <person name="Baret P."/>
            <person name="Baronian K."/>
            <person name="Beier S."/>
            <person name="Bleykasten C."/>
            <person name="Bode R."/>
            <person name="Casaregola S."/>
            <person name="Despons L."/>
            <person name="Fairhead C."/>
            <person name="Giersberg M."/>
            <person name="Gierski P."/>
            <person name="Hahnel U."/>
            <person name="Hartmann A."/>
            <person name="Jankowska D."/>
            <person name="Jubin C."/>
            <person name="Jung P."/>
            <person name="Lafontaine I."/>
            <person name="Leh-Louis V."/>
            <person name="Lemaire M."/>
            <person name="Marcet-Houben M."/>
            <person name="Mascher M."/>
            <person name="Morel G."/>
            <person name="Richard G.-F."/>
            <person name="Riechen J."/>
            <person name="Sacerdot C."/>
            <person name="Sarkar A."/>
            <person name="Savel G."/>
            <person name="Schacherer J."/>
            <person name="Sherman D."/>
            <person name="Straub M.-L."/>
            <person name="Stein N."/>
            <person name="Thierry A."/>
            <person name="Trautwein-Schult A."/>
            <person name="Westhof E."/>
            <person name="Worch S."/>
            <person name="Dujon B."/>
            <person name="Souciet J.-L."/>
            <person name="Wincker P."/>
            <person name="Scholz U."/>
            <person name="Neuveglise N."/>
        </authorList>
    </citation>
    <scope>NUCLEOTIDE SEQUENCE</scope>
    <source>
        <strain evidence="4">LS3</strain>
    </source>
</reference>
<proteinExistence type="inferred from homology"/>
<name>A0A060T959_BLAAD</name>
<evidence type="ECO:0000256" key="2">
    <source>
        <dbReference type="SAM" id="MobiDB-lite"/>
    </source>
</evidence>
<dbReference type="InterPro" id="IPR011989">
    <property type="entry name" value="ARM-like"/>
</dbReference>